<dbReference type="PANTHER" id="PTHR33434:SF2">
    <property type="entry name" value="FATTY ACID-BINDING PROTEIN TM_1468"/>
    <property type="match status" value="1"/>
</dbReference>
<evidence type="ECO:0000313" key="3">
    <source>
        <dbReference type="EMBL" id="ESK65037.1"/>
    </source>
</evidence>
<dbReference type="STRING" id="592010.GCWU000182_001580"/>
<sequence length="292" mass="32087">MLMKAAVIVDSTAYLSEALAQHPDVYQVALSVNFSDGSVMKDTSDLQLLNEFYTRLKSESQLPTTSQPQPGDYLALLDQLVAAGYDTVYAIHLSSEISGTYQTARMLLSEYEDKLHAYAVDSGSSCMVMEILVKETLDWIDQGLSAEQVGRRLEWSARHSDVYLMVGDLNNLVKGGRLSASSAILGNILQIRPLLHFEEGKIAVTEKIRTTKKVYRRMVELVAEWQTRYPQGVHVGIGQAGAPEDLKVLDEMMKDAYPGMPLSYTNIGPVIGTHTGDGTKGLGIVPKLPADF</sequence>
<evidence type="ECO:0000313" key="4">
    <source>
        <dbReference type="Proteomes" id="UP000019050"/>
    </source>
</evidence>
<dbReference type="EMBL" id="ACIN03000014">
    <property type="protein sequence ID" value="ESK65037.1"/>
    <property type="molecule type" value="Genomic_DNA"/>
</dbReference>
<name>W1Q1Y6_ABIDE</name>
<dbReference type="PROSITE" id="PS51482">
    <property type="entry name" value="DEGV"/>
    <property type="match status" value="1"/>
</dbReference>
<dbReference type="Gene3D" id="3.30.1180.10">
    <property type="match status" value="1"/>
</dbReference>
<evidence type="ECO:0000256" key="2">
    <source>
        <dbReference type="ARBA" id="ARBA00023121"/>
    </source>
</evidence>
<dbReference type="Proteomes" id="UP000019050">
    <property type="component" value="Unassembled WGS sequence"/>
</dbReference>
<accession>W1Q1Y6</accession>
<keyword evidence="2" id="KW-0446">Lipid-binding</keyword>
<dbReference type="OrthoDB" id="9775494at2"/>
<reference evidence="3" key="1">
    <citation type="submission" date="2013-06" db="EMBL/GenBank/DDBJ databases">
        <authorList>
            <person name="Weinstock G."/>
            <person name="Sodergren E."/>
            <person name="Clifton S."/>
            <person name="Fulton L."/>
            <person name="Fulton B."/>
            <person name="Courtney L."/>
            <person name="Fronick C."/>
            <person name="Harrison M."/>
            <person name="Strong C."/>
            <person name="Farmer C."/>
            <person name="Delahaunty K."/>
            <person name="Markovic C."/>
            <person name="Hall O."/>
            <person name="Minx P."/>
            <person name="Tomlinson C."/>
            <person name="Mitreva M."/>
            <person name="Nelson J."/>
            <person name="Hou S."/>
            <person name="Wollam A."/>
            <person name="Pepin K.H."/>
            <person name="Johnson M."/>
            <person name="Bhonagiri V."/>
            <person name="Nash W.E."/>
            <person name="Warren W."/>
            <person name="Chinwalla A."/>
            <person name="Mardis E.R."/>
            <person name="Wilson R.K."/>
        </authorList>
    </citation>
    <scope>NUCLEOTIDE SEQUENCE [LARGE SCALE GENOMIC DNA]</scope>
    <source>
        <strain evidence="3">ATCC 49176</strain>
    </source>
</reference>
<organism evidence="3 4">
    <name type="scientific">Abiotrophia defectiva ATCC 49176</name>
    <dbReference type="NCBI Taxonomy" id="592010"/>
    <lineage>
        <taxon>Bacteria</taxon>
        <taxon>Bacillati</taxon>
        <taxon>Bacillota</taxon>
        <taxon>Bacilli</taxon>
        <taxon>Lactobacillales</taxon>
        <taxon>Aerococcaceae</taxon>
        <taxon>Abiotrophia</taxon>
    </lineage>
</organism>
<dbReference type="InterPro" id="IPR050270">
    <property type="entry name" value="DegV_domain_contain"/>
</dbReference>
<proteinExistence type="predicted"/>
<gene>
    <name evidence="3" type="ORF">GCWU000182_001580</name>
</gene>
<comment type="caution">
    <text evidence="3">The sequence shown here is derived from an EMBL/GenBank/DDBJ whole genome shotgun (WGS) entry which is preliminary data.</text>
</comment>
<dbReference type="InterPro" id="IPR043168">
    <property type="entry name" value="DegV_C"/>
</dbReference>
<protein>
    <submittedName>
        <fullName evidence="3">EDD domain protein, DegV family</fullName>
    </submittedName>
</protein>
<dbReference type="Gene3D" id="3.40.50.10170">
    <property type="match status" value="1"/>
</dbReference>
<dbReference type="PANTHER" id="PTHR33434">
    <property type="entry name" value="DEGV DOMAIN-CONTAINING PROTEIN DR_1986-RELATED"/>
    <property type="match status" value="1"/>
</dbReference>
<evidence type="ECO:0000256" key="1">
    <source>
        <dbReference type="ARBA" id="ARBA00003238"/>
    </source>
</evidence>
<dbReference type="NCBIfam" id="TIGR00762">
    <property type="entry name" value="DegV"/>
    <property type="match status" value="1"/>
</dbReference>
<dbReference type="AlphaFoldDB" id="W1Q1Y6"/>
<dbReference type="GO" id="GO:0008289">
    <property type="term" value="F:lipid binding"/>
    <property type="evidence" value="ECO:0007669"/>
    <property type="project" value="UniProtKB-KW"/>
</dbReference>
<comment type="function">
    <text evidence="1">May bind long-chain fatty acids, such as palmitate, and may play a role in lipid transport or fatty acid metabolism.</text>
</comment>
<keyword evidence="4" id="KW-1185">Reference proteome</keyword>
<dbReference type="InterPro" id="IPR003797">
    <property type="entry name" value="DegV"/>
</dbReference>
<dbReference type="HOGENOM" id="CLU_048251_3_2_9"/>
<dbReference type="SUPFAM" id="SSF82549">
    <property type="entry name" value="DAK1/DegV-like"/>
    <property type="match status" value="1"/>
</dbReference>
<dbReference type="Pfam" id="PF02645">
    <property type="entry name" value="DegV"/>
    <property type="match status" value="1"/>
</dbReference>
<dbReference type="eggNOG" id="COG1307">
    <property type="taxonomic scope" value="Bacteria"/>
</dbReference>